<keyword evidence="1" id="KW-0812">Transmembrane</keyword>
<reference evidence="2 3" key="1">
    <citation type="journal article" date="2015" name="Genome Announc.">
        <title>Expanding the biotechnology potential of lactobacilli through comparative genomics of 213 strains and associated genera.</title>
        <authorList>
            <person name="Sun Z."/>
            <person name="Harris H.M."/>
            <person name="McCann A."/>
            <person name="Guo C."/>
            <person name="Argimon S."/>
            <person name="Zhang W."/>
            <person name="Yang X."/>
            <person name="Jeffery I.B."/>
            <person name="Cooney J.C."/>
            <person name="Kagawa T.F."/>
            <person name="Liu W."/>
            <person name="Song Y."/>
            <person name="Salvetti E."/>
            <person name="Wrobel A."/>
            <person name="Rasinkangas P."/>
            <person name="Parkhill J."/>
            <person name="Rea M.C."/>
            <person name="O'Sullivan O."/>
            <person name="Ritari J."/>
            <person name="Douillard F.P."/>
            <person name="Paul Ross R."/>
            <person name="Yang R."/>
            <person name="Briner A.E."/>
            <person name="Felis G.E."/>
            <person name="de Vos W.M."/>
            <person name="Barrangou R."/>
            <person name="Klaenhammer T.R."/>
            <person name="Caufield P.W."/>
            <person name="Cui Y."/>
            <person name="Zhang H."/>
            <person name="O'Toole P.W."/>
        </authorList>
    </citation>
    <scope>NUCLEOTIDE SEQUENCE [LARGE SCALE GENOMIC DNA]</scope>
    <source>
        <strain evidence="2 3">DSM 18527</strain>
    </source>
</reference>
<keyword evidence="1" id="KW-1133">Transmembrane helix</keyword>
<sequence>MLFLAGIVASLVVGDAKTALLFILTGAMVIFLAYNRGRSFSPQVVRLIVLATVFVLIVGLVAAWLVANMRALIGLVLAGGIIIWFTYDHKVD</sequence>
<dbReference type="Proteomes" id="UP000051236">
    <property type="component" value="Unassembled WGS sequence"/>
</dbReference>
<protein>
    <submittedName>
        <fullName evidence="2">Uncharacterized protein</fullName>
    </submittedName>
</protein>
<evidence type="ECO:0000313" key="2">
    <source>
        <dbReference type="EMBL" id="KRM35020.1"/>
    </source>
</evidence>
<proteinExistence type="predicted"/>
<keyword evidence="3" id="KW-1185">Reference proteome</keyword>
<gene>
    <name evidence="2" type="ORF">FC83_GL001867</name>
</gene>
<feature type="transmembrane region" description="Helical" evidence="1">
    <location>
        <begin position="44"/>
        <end position="65"/>
    </location>
</feature>
<feature type="transmembrane region" description="Helical" evidence="1">
    <location>
        <begin position="6"/>
        <end position="32"/>
    </location>
</feature>
<dbReference type="EMBL" id="AZGA01000018">
    <property type="protein sequence ID" value="KRM35020.1"/>
    <property type="molecule type" value="Genomic_DNA"/>
</dbReference>
<name>A0A0R1Y6V5_9LACO</name>
<organism evidence="2 3">
    <name type="scientific">Agrilactobacillus composti DSM 18527 = JCM 14202</name>
    <dbReference type="NCBI Taxonomy" id="1423734"/>
    <lineage>
        <taxon>Bacteria</taxon>
        <taxon>Bacillati</taxon>
        <taxon>Bacillota</taxon>
        <taxon>Bacilli</taxon>
        <taxon>Lactobacillales</taxon>
        <taxon>Lactobacillaceae</taxon>
        <taxon>Agrilactobacillus</taxon>
    </lineage>
</organism>
<keyword evidence="1" id="KW-0472">Membrane</keyword>
<evidence type="ECO:0000313" key="3">
    <source>
        <dbReference type="Proteomes" id="UP000051236"/>
    </source>
</evidence>
<feature type="transmembrane region" description="Helical" evidence="1">
    <location>
        <begin position="71"/>
        <end position="87"/>
    </location>
</feature>
<evidence type="ECO:0000256" key="1">
    <source>
        <dbReference type="SAM" id="Phobius"/>
    </source>
</evidence>
<dbReference type="AlphaFoldDB" id="A0A0R1Y6V5"/>
<accession>A0A0R1Y6V5</accession>
<dbReference type="PATRIC" id="fig|1423734.3.peg.1890"/>
<comment type="caution">
    <text evidence="2">The sequence shown here is derived from an EMBL/GenBank/DDBJ whole genome shotgun (WGS) entry which is preliminary data.</text>
</comment>